<dbReference type="PROSITE" id="PS51746">
    <property type="entry name" value="PPM_2"/>
    <property type="match status" value="1"/>
</dbReference>
<protein>
    <recommendedName>
        <fullName evidence="2">PPM-type phosphatase domain-containing protein</fullName>
    </recommendedName>
</protein>
<reference evidence="3" key="1">
    <citation type="submission" date="2020-01" db="EMBL/GenBank/DDBJ databases">
        <title>Genome Sequencing of Three Apophysomyces-Like Fungal Strains Confirms a Novel Fungal Genus in the Mucoromycota with divergent Burkholderia-like Endosymbiotic Bacteria.</title>
        <authorList>
            <person name="Stajich J.E."/>
            <person name="Macias A.M."/>
            <person name="Carter-House D."/>
            <person name="Lovett B."/>
            <person name="Kasson L.R."/>
            <person name="Berry K."/>
            <person name="Grigoriev I."/>
            <person name="Chang Y."/>
            <person name="Spatafora J."/>
            <person name="Kasson M.T."/>
        </authorList>
    </citation>
    <scope>NUCLEOTIDE SEQUENCE</scope>
    <source>
        <strain evidence="3">NRRL A-21654</strain>
    </source>
</reference>
<feature type="region of interest" description="Disordered" evidence="1">
    <location>
        <begin position="373"/>
        <end position="405"/>
    </location>
</feature>
<feature type="region of interest" description="Disordered" evidence="1">
    <location>
        <begin position="713"/>
        <end position="734"/>
    </location>
</feature>
<dbReference type="InterPro" id="IPR015655">
    <property type="entry name" value="PP2C"/>
</dbReference>
<feature type="compositionally biased region" description="Acidic residues" evidence="1">
    <location>
        <begin position="375"/>
        <end position="387"/>
    </location>
</feature>
<evidence type="ECO:0000256" key="1">
    <source>
        <dbReference type="SAM" id="MobiDB-lite"/>
    </source>
</evidence>
<feature type="domain" description="PPM-type phosphatase" evidence="2">
    <location>
        <begin position="288"/>
        <end position="774"/>
    </location>
</feature>
<evidence type="ECO:0000259" key="2">
    <source>
        <dbReference type="PROSITE" id="PS51746"/>
    </source>
</evidence>
<accession>A0A8H7BFV7</accession>
<dbReference type="SUPFAM" id="SSF81606">
    <property type="entry name" value="PP2C-like"/>
    <property type="match status" value="1"/>
</dbReference>
<evidence type="ECO:0000313" key="4">
    <source>
        <dbReference type="Proteomes" id="UP000605846"/>
    </source>
</evidence>
<sequence>MESPDRDDAIDIDLSQLQIHEQLRANASFMKIMATLFHYGNPSMNAAQLVAAVRTLNLLALRGETPKSTIQGIISTARKIARELNEVDPFYIERQGIGRHAKYSISESVLNGAVLPPLRDVPDEQQVFNKPAAEEVPSSDGAPSRGKRQRKAPTFYSPPAIDPSARRRPKRSPPKLKTCSSQPTPTASENDLDFNNFDDLSSSELSEEEEIIPRYERKEPSVPEQDTVNTYSLYYSAPAPDMDYIDAINFKEYPIAAHFGIAQQKGYAYPRFRSHEKIKIHKMHCEDKFRVADIINKNKTVGRIYVLADGHGGSGCSEFFVRNTASAMQRVCQHYDPTSLETKHIQQEFERDIKNMVESLDEEYLEMKRKQIEAQDQDQDVPLEEGDTANHTFPHTEQSGTQRKQVENDGCTLVINLFFGEWLVNVNVGDSRSILFSIPESVGCFKESDGGASTSLYQNSSDNNYKMDVVFASQDHKPYLEHLAREIIENGGEFVDSVQNRVIKVELDKLKEDTGRNTKRFALRNARIRPKGSQENGSTHPTSFDTCAQIRPLRASVGQYKVRARGRVPSLNVARSCGDLDFKMVPNRKIISCEPDVNFFRIVDTTGSQYTTSSSISYKSVRYFLFMSTDGTFDYMSEEIAERQNKAIGKIIGSMIEEGEKMGEQLLQEQDEKEQQQKYVLAEDEEVMDVDIPNGTSRKPEANGVQKQLVKATERSEQSSFAESDSHNEIQERRVKERTLVTTARYFVNRESANGFFAPTLQEYDDCTIILIEI</sequence>
<feature type="region of interest" description="Disordered" evidence="1">
    <location>
        <begin position="128"/>
        <end position="208"/>
    </location>
</feature>
<dbReference type="PANTHER" id="PTHR13832">
    <property type="entry name" value="PROTEIN PHOSPHATASE 2C"/>
    <property type="match status" value="1"/>
</dbReference>
<dbReference type="InterPro" id="IPR036457">
    <property type="entry name" value="PPM-type-like_dom_sf"/>
</dbReference>
<dbReference type="InterPro" id="IPR001932">
    <property type="entry name" value="PPM-type_phosphatase-like_dom"/>
</dbReference>
<feature type="compositionally biased region" description="Polar residues" evidence="1">
    <location>
        <begin position="389"/>
        <end position="403"/>
    </location>
</feature>
<proteinExistence type="predicted"/>
<dbReference type="Proteomes" id="UP000605846">
    <property type="component" value="Unassembled WGS sequence"/>
</dbReference>
<comment type="caution">
    <text evidence="3">The sequence shown here is derived from an EMBL/GenBank/DDBJ whole genome shotgun (WGS) entry which is preliminary data.</text>
</comment>
<gene>
    <name evidence="3" type="ORF">EC973_004668</name>
</gene>
<feature type="compositionally biased region" description="Basic and acidic residues" evidence="1">
    <location>
        <begin position="724"/>
        <end position="734"/>
    </location>
</feature>
<name>A0A8H7BFV7_9FUNG</name>
<dbReference type="Gene3D" id="3.60.40.10">
    <property type="entry name" value="PPM-type phosphatase domain"/>
    <property type="match status" value="1"/>
</dbReference>
<dbReference type="AlphaFoldDB" id="A0A8H7BFV7"/>
<evidence type="ECO:0000313" key="3">
    <source>
        <dbReference type="EMBL" id="KAF7721444.1"/>
    </source>
</evidence>
<dbReference type="OrthoDB" id="10025511at2759"/>
<dbReference type="EMBL" id="JABAYA010000264">
    <property type="protein sequence ID" value="KAF7721444.1"/>
    <property type="molecule type" value="Genomic_DNA"/>
</dbReference>
<dbReference type="PANTHER" id="PTHR13832:SF827">
    <property type="entry name" value="PROTEIN PHOSPHATASE 1L"/>
    <property type="match status" value="1"/>
</dbReference>
<organism evidence="3 4">
    <name type="scientific">Apophysomyces ossiformis</name>
    <dbReference type="NCBI Taxonomy" id="679940"/>
    <lineage>
        <taxon>Eukaryota</taxon>
        <taxon>Fungi</taxon>
        <taxon>Fungi incertae sedis</taxon>
        <taxon>Mucoromycota</taxon>
        <taxon>Mucoromycotina</taxon>
        <taxon>Mucoromycetes</taxon>
        <taxon>Mucorales</taxon>
        <taxon>Mucorineae</taxon>
        <taxon>Mucoraceae</taxon>
        <taxon>Apophysomyces</taxon>
    </lineage>
</organism>
<keyword evidence="4" id="KW-1185">Reference proteome</keyword>
<feature type="compositionally biased region" description="Polar residues" evidence="1">
    <location>
        <begin position="178"/>
        <end position="187"/>
    </location>
</feature>
<dbReference type="SMART" id="SM00332">
    <property type="entry name" value="PP2Cc"/>
    <property type="match status" value="1"/>
</dbReference>
<feature type="compositionally biased region" description="Low complexity" evidence="1">
    <location>
        <begin position="193"/>
        <end position="204"/>
    </location>
</feature>
<dbReference type="GO" id="GO:0004722">
    <property type="term" value="F:protein serine/threonine phosphatase activity"/>
    <property type="evidence" value="ECO:0007669"/>
    <property type="project" value="InterPro"/>
</dbReference>